<feature type="transmembrane region" description="Helical" evidence="6">
    <location>
        <begin position="157"/>
        <end position="176"/>
    </location>
</feature>
<evidence type="ECO:0000256" key="1">
    <source>
        <dbReference type="ARBA" id="ARBA00004141"/>
    </source>
</evidence>
<dbReference type="InterPro" id="IPR006214">
    <property type="entry name" value="Bax_inhibitor_1-related"/>
</dbReference>
<name>A0A3E1J2A9_GARVA</name>
<evidence type="ECO:0000313" key="7">
    <source>
        <dbReference type="EMBL" id="RFD80348.1"/>
    </source>
</evidence>
<evidence type="ECO:0000256" key="5">
    <source>
        <dbReference type="ARBA" id="ARBA00023136"/>
    </source>
</evidence>
<feature type="transmembrane region" description="Helical" evidence="6">
    <location>
        <begin position="41"/>
        <end position="64"/>
    </location>
</feature>
<keyword evidence="4 6" id="KW-1133">Transmembrane helix</keyword>
<organism evidence="7 8">
    <name type="scientific">Gardnerella vaginalis</name>
    <dbReference type="NCBI Taxonomy" id="2702"/>
    <lineage>
        <taxon>Bacteria</taxon>
        <taxon>Bacillati</taxon>
        <taxon>Actinomycetota</taxon>
        <taxon>Actinomycetes</taxon>
        <taxon>Bifidobacteriales</taxon>
        <taxon>Bifidobacteriaceae</taxon>
        <taxon>Gardnerella</taxon>
    </lineage>
</organism>
<feature type="transmembrane region" description="Helical" evidence="6">
    <location>
        <begin position="101"/>
        <end position="121"/>
    </location>
</feature>
<evidence type="ECO:0000256" key="4">
    <source>
        <dbReference type="ARBA" id="ARBA00022989"/>
    </source>
</evidence>
<feature type="transmembrane region" description="Helical" evidence="6">
    <location>
        <begin position="127"/>
        <end position="145"/>
    </location>
</feature>
<feature type="transmembrane region" description="Helical" evidence="6">
    <location>
        <begin position="182"/>
        <end position="201"/>
    </location>
</feature>
<evidence type="ECO:0000313" key="8">
    <source>
        <dbReference type="Proteomes" id="UP000259221"/>
    </source>
</evidence>
<evidence type="ECO:0000256" key="6">
    <source>
        <dbReference type="RuleBase" id="RU004379"/>
    </source>
</evidence>
<evidence type="ECO:0008006" key="9">
    <source>
        <dbReference type="Google" id="ProtNLM"/>
    </source>
</evidence>
<dbReference type="OrthoDB" id="9793828at2"/>
<gene>
    <name evidence="7" type="ORF">AXE77_02340</name>
</gene>
<protein>
    <recommendedName>
        <fullName evidence="9">BAX inhibitor (BI)-1/YccA family protein</fullName>
    </recommendedName>
</protein>
<evidence type="ECO:0000256" key="3">
    <source>
        <dbReference type="ARBA" id="ARBA00022692"/>
    </source>
</evidence>
<sequence>MADLKQQFYSGTQNPTIIDTHATYAFEEAQRTSVGRTYGEMTLGLIVTALTAMFTQTGNFFISFMVATRGLGWILLVVAQIAIALIMGIRLMKMSTTTVRILFYAYAVLTGFTMSTVFLAFSLGSVALVFALTAGFFLCLTMLALTTKKDLLKMGPILMVALVVLVVAQIILSFVAPGAGTLRLVAAIGIIIFAGLTAYDAQKTRALLNNYADQPEMVKKLSIFCAFQLYLDFINMFIYLLQLLGDNRD</sequence>
<dbReference type="Pfam" id="PF01027">
    <property type="entry name" value="Bax1-I"/>
    <property type="match status" value="1"/>
</dbReference>
<dbReference type="RefSeq" id="WP_116711944.1">
    <property type="nucleotide sequence ID" value="NZ_LRTV01000001.1"/>
</dbReference>
<comment type="caution">
    <text evidence="7">The sequence shown here is derived from an EMBL/GenBank/DDBJ whole genome shotgun (WGS) entry which is preliminary data.</text>
</comment>
<comment type="subcellular location">
    <subcellularLocation>
        <location evidence="1">Membrane</location>
        <topology evidence="1">Multi-pass membrane protein</topology>
    </subcellularLocation>
</comment>
<dbReference type="PANTHER" id="PTHR23291">
    <property type="entry name" value="BAX INHIBITOR-RELATED"/>
    <property type="match status" value="1"/>
</dbReference>
<evidence type="ECO:0000256" key="2">
    <source>
        <dbReference type="ARBA" id="ARBA00010350"/>
    </source>
</evidence>
<keyword evidence="3 6" id="KW-0812">Transmembrane</keyword>
<feature type="transmembrane region" description="Helical" evidence="6">
    <location>
        <begin position="221"/>
        <end position="241"/>
    </location>
</feature>
<dbReference type="EMBL" id="LRTV01000001">
    <property type="protein sequence ID" value="RFD80348.1"/>
    <property type="molecule type" value="Genomic_DNA"/>
</dbReference>
<dbReference type="GO" id="GO:0016020">
    <property type="term" value="C:membrane"/>
    <property type="evidence" value="ECO:0007669"/>
    <property type="project" value="UniProtKB-SubCell"/>
</dbReference>
<dbReference type="PANTHER" id="PTHR23291:SF50">
    <property type="entry name" value="PROTEIN LIFEGUARD 4"/>
    <property type="match status" value="1"/>
</dbReference>
<reference evidence="7 8" key="1">
    <citation type="submission" date="2016-02" db="EMBL/GenBank/DDBJ databases">
        <authorList>
            <person name="Alioto T."/>
            <person name="Alioto T."/>
        </authorList>
    </citation>
    <scope>NUCLEOTIDE SEQUENCE [LARGE SCALE GENOMIC DNA]</scope>
    <source>
        <strain evidence="7 8">NR010</strain>
    </source>
</reference>
<accession>A0A3E1J2A9</accession>
<proteinExistence type="inferred from homology"/>
<dbReference type="AlphaFoldDB" id="A0A3E1J2A9"/>
<feature type="transmembrane region" description="Helical" evidence="6">
    <location>
        <begin position="70"/>
        <end position="89"/>
    </location>
</feature>
<dbReference type="CDD" id="cd10432">
    <property type="entry name" value="BI-1-like_bacterial"/>
    <property type="match status" value="1"/>
</dbReference>
<keyword evidence="5 6" id="KW-0472">Membrane</keyword>
<dbReference type="Proteomes" id="UP000259221">
    <property type="component" value="Unassembled WGS sequence"/>
</dbReference>
<comment type="similarity">
    <text evidence="2 6">Belongs to the BI1 family.</text>
</comment>